<comment type="function">
    <text evidence="4">Acts as an anti-CsrA protein, binds CsrA and prevents it from repressing translation of its target genes, one of which is flagellin. Binds to flagellin and participates in the assembly of the flagellum.</text>
</comment>
<organism evidence="5 6">
    <name type="scientific">Ferrimicrobium acidiphilum DSM 19497</name>
    <dbReference type="NCBI Taxonomy" id="1121877"/>
    <lineage>
        <taxon>Bacteria</taxon>
        <taxon>Bacillati</taxon>
        <taxon>Actinomycetota</taxon>
        <taxon>Acidimicrobiia</taxon>
        <taxon>Acidimicrobiales</taxon>
        <taxon>Acidimicrobiaceae</taxon>
        <taxon>Ferrimicrobium</taxon>
    </lineage>
</organism>
<protein>
    <recommendedName>
        <fullName evidence="4">Flagellar assembly factor FliW</fullName>
    </recommendedName>
</protein>
<dbReference type="OrthoDB" id="3268119at2"/>
<dbReference type="eggNOG" id="COG1699">
    <property type="taxonomic scope" value="Bacteria"/>
</dbReference>
<comment type="subcellular location">
    <subcellularLocation>
        <location evidence="4">Cytoplasm</location>
    </subcellularLocation>
</comment>
<comment type="similarity">
    <text evidence="4">Belongs to the FliW family.</text>
</comment>
<proteinExistence type="inferred from homology"/>
<dbReference type="PANTHER" id="PTHR39190:SF1">
    <property type="entry name" value="FLAGELLAR ASSEMBLY FACTOR FLIW"/>
    <property type="match status" value="1"/>
</dbReference>
<evidence type="ECO:0000256" key="4">
    <source>
        <dbReference type="HAMAP-Rule" id="MF_01185"/>
    </source>
</evidence>
<dbReference type="Proteomes" id="UP000032336">
    <property type="component" value="Unassembled WGS sequence"/>
</dbReference>
<keyword evidence="3 4" id="KW-0810">Translation regulation</keyword>
<evidence type="ECO:0000313" key="5">
    <source>
        <dbReference type="EMBL" id="KJE76913.1"/>
    </source>
</evidence>
<keyword evidence="1 4" id="KW-0963">Cytoplasm</keyword>
<accession>A0A0D8FUF3</accession>
<dbReference type="InterPro" id="IPR024046">
    <property type="entry name" value="Flagellar_assmbl_FliW_dom_sf"/>
</dbReference>
<gene>
    <name evidence="4 5" type="primary">fliW</name>
    <name evidence="5" type="ORF">FEAC_12370</name>
</gene>
<dbReference type="HAMAP" id="MF_01185">
    <property type="entry name" value="FliW"/>
    <property type="match status" value="1"/>
</dbReference>
<keyword evidence="5" id="KW-0282">Flagellum</keyword>
<keyword evidence="5" id="KW-0966">Cell projection</keyword>
<evidence type="ECO:0000256" key="3">
    <source>
        <dbReference type="ARBA" id="ARBA00022845"/>
    </source>
</evidence>
<keyword evidence="4" id="KW-0143">Chaperone</keyword>
<comment type="subunit">
    <text evidence="4">Interacts with translational regulator CsrA and flagellin(s).</text>
</comment>
<evidence type="ECO:0000313" key="6">
    <source>
        <dbReference type="Proteomes" id="UP000032336"/>
    </source>
</evidence>
<keyword evidence="2 4" id="KW-1005">Bacterial flagellum biogenesis</keyword>
<evidence type="ECO:0000256" key="1">
    <source>
        <dbReference type="ARBA" id="ARBA00022490"/>
    </source>
</evidence>
<reference evidence="5 6" key="1">
    <citation type="submission" date="2015-01" db="EMBL/GenBank/DDBJ databases">
        <title>Draft genome of the acidophilic iron oxidizer Ferrimicrobium acidiphilum strain T23.</title>
        <authorList>
            <person name="Poehlein A."/>
            <person name="Eisen S."/>
            <person name="Schloemann M."/>
            <person name="Johnson B.D."/>
            <person name="Daniel R."/>
            <person name="Muehling M."/>
        </authorList>
    </citation>
    <scope>NUCLEOTIDE SEQUENCE [LARGE SCALE GENOMIC DNA]</scope>
    <source>
        <strain evidence="5 6">T23</strain>
    </source>
</reference>
<dbReference type="RefSeq" id="WP_035390469.1">
    <property type="nucleotide sequence ID" value="NZ_JQKF01000025.1"/>
</dbReference>
<dbReference type="STRING" id="1121877.FEAC_12370"/>
<dbReference type="PANTHER" id="PTHR39190">
    <property type="entry name" value="FLAGELLAR ASSEMBLY FACTOR FLIW"/>
    <property type="match status" value="1"/>
</dbReference>
<dbReference type="AlphaFoldDB" id="A0A0D8FUF3"/>
<sequence>MSQVTEESTQTERVLSLPLSFPIGLPGFEGHHSFILGALGPEYGPYIGLRSSQEGGPSFVIAQPSELGIEMTVDIDDFHQSLLGIKDADEVIVMLVATLDADGGLPTVNTQAPLVINVTNWRSAQILQTNQAYSMHQEVEVPLLDASRVVAADDAVDTRSD</sequence>
<dbReference type="Gene3D" id="2.30.290.10">
    <property type="entry name" value="BH3618-like"/>
    <property type="match status" value="1"/>
</dbReference>
<keyword evidence="5" id="KW-0969">Cilium</keyword>
<dbReference type="GO" id="GO:0005737">
    <property type="term" value="C:cytoplasm"/>
    <property type="evidence" value="ECO:0007669"/>
    <property type="project" value="UniProtKB-SubCell"/>
</dbReference>
<dbReference type="GO" id="GO:0044780">
    <property type="term" value="P:bacterial-type flagellum assembly"/>
    <property type="evidence" value="ECO:0007669"/>
    <property type="project" value="UniProtKB-UniRule"/>
</dbReference>
<evidence type="ECO:0000256" key="2">
    <source>
        <dbReference type="ARBA" id="ARBA00022795"/>
    </source>
</evidence>
<dbReference type="InterPro" id="IPR003775">
    <property type="entry name" value="Flagellar_assembly_factor_FliW"/>
</dbReference>
<comment type="caution">
    <text evidence="5">The sequence shown here is derived from an EMBL/GenBank/DDBJ whole genome shotgun (WGS) entry which is preliminary data.</text>
</comment>
<name>A0A0D8FUF3_9ACTN</name>
<keyword evidence="6" id="KW-1185">Reference proteome</keyword>
<dbReference type="SUPFAM" id="SSF141457">
    <property type="entry name" value="BH3618-like"/>
    <property type="match status" value="1"/>
</dbReference>
<dbReference type="GO" id="GO:0006417">
    <property type="term" value="P:regulation of translation"/>
    <property type="evidence" value="ECO:0007669"/>
    <property type="project" value="UniProtKB-KW"/>
</dbReference>
<dbReference type="Pfam" id="PF02623">
    <property type="entry name" value="FliW"/>
    <property type="match status" value="1"/>
</dbReference>
<dbReference type="EMBL" id="JXUW01000009">
    <property type="protein sequence ID" value="KJE76913.1"/>
    <property type="molecule type" value="Genomic_DNA"/>
</dbReference>
<dbReference type="GeneID" id="78372463"/>